<evidence type="ECO:0000313" key="2">
    <source>
        <dbReference type="EMBL" id="KAJ8871604.1"/>
    </source>
</evidence>
<accession>A0ABQ9GHU2</accession>
<evidence type="ECO:0000259" key="1">
    <source>
        <dbReference type="Pfam" id="PF03184"/>
    </source>
</evidence>
<dbReference type="Proteomes" id="UP001159363">
    <property type="component" value="Chromosome 11"/>
</dbReference>
<gene>
    <name evidence="2" type="ORF">PR048_027931</name>
</gene>
<protein>
    <recommendedName>
        <fullName evidence="1">DDE-1 domain-containing protein</fullName>
    </recommendedName>
</protein>
<dbReference type="InterPro" id="IPR004875">
    <property type="entry name" value="DDE_SF_endonuclease_dom"/>
</dbReference>
<feature type="domain" description="DDE-1" evidence="1">
    <location>
        <begin position="22"/>
        <end position="71"/>
    </location>
</feature>
<sequence length="161" mass="18708">MTGLKTIFYCVSTTQFEKRSLQLAKENEVILIFLPPNSTKLLQPLDVTYFASIKTFWREILQQWRETRQRKVTVAMPKLIFTQLLKKTLDLGIVLSQLPAFAQSDNTINNSIGEEFQKYLKNIGRVILVLLKDQESIVFLLNQKKVCLVKMKFKSCMKTET</sequence>
<comment type="caution">
    <text evidence="2">The sequence shown here is derived from an EMBL/GenBank/DDBJ whole genome shotgun (WGS) entry which is preliminary data.</text>
</comment>
<reference evidence="2 3" key="1">
    <citation type="submission" date="2023-02" db="EMBL/GenBank/DDBJ databases">
        <title>LHISI_Scaffold_Assembly.</title>
        <authorList>
            <person name="Stuart O.P."/>
            <person name="Cleave R."/>
            <person name="Magrath M.J.L."/>
            <person name="Mikheyev A.S."/>
        </authorList>
    </citation>
    <scope>NUCLEOTIDE SEQUENCE [LARGE SCALE GENOMIC DNA]</scope>
    <source>
        <strain evidence="2">Daus_M_001</strain>
        <tissue evidence="2">Leg muscle</tissue>
    </source>
</reference>
<evidence type="ECO:0000313" key="3">
    <source>
        <dbReference type="Proteomes" id="UP001159363"/>
    </source>
</evidence>
<name>A0ABQ9GHU2_9NEOP</name>
<keyword evidence="3" id="KW-1185">Reference proteome</keyword>
<proteinExistence type="predicted"/>
<organism evidence="2 3">
    <name type="scientific">Dryococelus australis</name>
    <dbReference type="NCBI Taxonomy" id="614101"/>
    <lineage>
        <taxon>Eukaryota</taxon>
        <taxon>Metazoa</taxon>
        <taxon>Ecdysozoa</taxon>
        <taxon>Arthropoda</taxon>
        <taxon>Hexapoda</taxon>
        <taxon>Insecta</taxon>
        <taxon>Pterygota</taxon>
        <taxon>Neoptera</taxon>
        <taxon>Polyneoptera</taxon>
        <taxon>Phasmatodea</taxon>
        <taxon>Verophasmatodea</taxon>
        <taxon>Anareolatae</taxon>
        <taxon>Phasmatidae</taxon>
        <taxon>Eurycanthinae</taxon>
        <taxon>Dryococelus</taxon>
    </lineage>
</organism>
<dbReference type="Pfam" id="PF03184">
    <property type="entry name" value="DDE_1"/>
    <property type="match status" value="1"/>
</dbReference>
<dbReference type="EMBL" id="JARBHB010000012">
    <property type="protein sequence ID" value="KAJ8871604.1"/>
    <property type="molecule type" value="Genomic_DNA"/>
</dbReference>